<feature type="region of interest" description="Disordered" evidence="1">
    <location>
        <begin position="193"/>
        <end position="283"/>
    </location>
</feature>
<protein>
    <submittedName>
        <fullName evidence="2">Uncharacterized protein</fullName>
    </submittedName>
</protein>
<feature type="compositionally biased region" description="Polar residues" evidence="1">
    <location>
        <begin position="139"/>
        <end position="161"/>
    </location>
</feature>
<evidence type="ECO:0000256" key="1">
    <source>
        <dbReference type="SAM" id="MobiDB-lite"/>
    </source>
</evidence>
<feature type="compositionally biased region" description="Basic and acidic residues" evidence="1">
    <location>
        <begin position="195"/>
        <end position="208"/>
    </location>
</feature>
<dbReference type="AlphaFoldDB" id="A0A9P6DXM1"/>
<feature type="region of interest" description="Disordered" evidence="1">
    <location>
        <begin position="24"/>
        <end position="161"/>
    </location>
</feature>
<reference evidence="2" key="1">
    <citation type="journal article" date="2020" name="Nat. Commun.">
        <title>Large-scale genome sequencing of mycorrhizal fungi provides insights into the early evolution of symbiotic traits.</title>
        <authorList>
            <person name="Miyauchi S."/>
            <person name="Kiss E."/>
            <person name="Kuo A."/>
            <person name="Drula E."/>
            <person name="Kohler A."/>
            <person name="Sanchez-Garcia M."/>
            <person name="Morin E."/>
            <person name="Andreopoulos B."/>
            <person name="Barry K.W."/>
            <person name="Bonito G."/>
            <person name="Buee M."/>
            <person name="Carver A."/>
            <person name="Chen C."/>
            <person name="Cichocki N."/>
            <person name="Clum A."/>
            <person name="Culley D."/>
            <person name="Crous P.W."/>
            <person name="Fauchery L."/>
            <person name="Girlanda M."/>
            <person name="Hayes R.D."/>
            <person name="Keri Z."/>
            <person name="LaButti K."/>
            <person name="Lipzen A."/>
            <person name="Lombard V."/>
            <person name="Magnuson J."/>
            <person name="Maillard F."/>
            <person name="Murat C."/>
            <person name="Nolan M."/>
            <person name="Ohm R.A."/>
            <person name="Pangilinan J."/>
            <person name="Pereira M.F."/>
            <person name="Perotto S."/>
            <person name="Peter M."/>
            <person name="Pfister S."/>
            <person name="Riley R."/>
            <person name="Sitrit Y."/>
            <person name="Stielow J.B."/>
            <person name="Szollosi G."/>
            <person name="Zifcakova L."/>
            <person name="Stursova M."/>
            <person name="Spatafora J.W."/>
            <person name="Tedersoo L."/>
            <person name="Vaario L.M."/>
            <person name="Yamada A."/>
            <person name="Yan M."/>
            <person name="Wang P."/>
            <person name="Xu J."/>
            <person name="Bruns T."/>
            <person name="Baldrian P."/>
            <person name="Vilgalys R."/>
            <person name="Dunand C."/>
            <person name="Henrissat B."/>
            <person name="Grigoriev I.V."/>
            <person name="Hibbett D."/>
            <person name="Nagy L.G."/>
            <person name="Martin F.M."/>
        </authorList>
    </citation>
    <scope>NUCLEOTIDE SEQUENCE</scope>
    <source>
        <strain evidence="2">UP504</strain>
    </source>
</reference>
<name>A0A9P6DXM1_9AGAM</name>
<feature type="compositionally biased region" description="Polar residues" evidence="1">
    <location>
        <begin position="62"/>
        <end position="73"/>
    </location>
</feature>
<organism evidence="2 3">
    <name type="scientific">Hydnum rufescens UP504</name>
    <dbReference type="NCBI Taxonomy" id="1448309"/>
    <lineage>
        <taxon>Eukaryota</taxon>
        <taxon>Fungi</taxon>
        <taxon>Dikarya</taxon>
        <taxon>Basidiomycota</taxon>
        <taxon>Agaricomycotina</taxon>
        <taxon>Agaricomycetes</taxon>
        <taxon>Cantharellales</taxon>
        <taxon>Hydnaceae</taxon>
        <taxon>Hydnum</taxon>
    </lineage>
</organism>
<accession>A0A9P6DXM1</accession>
<feature type="compositionally biased region" description="Polar residues" evidence="1">
    <location>
        <begin position="24"/>
        <end position="52"/>
    </location>
</feature>
<evidence type="ECO:0000313" key="2">
    <source>
        <dbReference type="EMBL" id="KAF9514030.1"/>
    </source>
</evidence>
<evidence type="ECO:0000313" key="3">
    <source>
        <dbReference type="Proteomes" id="UP000886523"/>
    </source>
</evidence>
<dbReference type="EMBL" id="MU128965">
    <property type="protein sequence ID" value="KAF9514030.1"/>
    <property type="molecule type" value="Genomic_DNA"/>
</dbReference>
<dbReference type="Proteomes" id="UP000886523">
    <property type="component" value="Unassembled WGS sequence"/>
</dbReference>
<comment type="caution">
    <text evidence="2">The sequence shown here is derived from an EMBL/GenBank/DDBJ whole genome shotgun (WGS) entry which is preliminary data.</text>
</comment>
<proteinExistence type="predicted"/>
<keyword evidence="3" id="KW-1185">Reference proteome</keyword>
<sequence length="283" mass="31971">MTGPRDPRQPHTRFSGCVIFTCLNPTNPQTKTERVVQTSTTHPLLWDSNQTSRNDDPPQRTPFRTQNRVQSTRPGCKIGTTHPLWRAPFLCENPPDEHTASPQYAQPPKPKGPAPRNDNRRTCVPHTRFSGFLPPMKTHLTSTRASPQPSPSTKTPAQRNLIQEPAIMVQKTSTTHPLRRVCGNFKFVIWTQHPRPTERTRENNDPPAKRIPRTAMSRNHDASPGRTPHPPKRVWYSPEPASPNRSHNPAEGNPNGEARNDVPGTTHPPKRYHTPARAGVWCY</sequence>
<gene>
    <name evidence="2" type="ORF">BS47DRAFT_1361992</name>
</gene>